<keyword evidence="2" id="KW-1185">Reference proteome</keyword>
<dbReference type="EMBL" id="JAPFFF010000045">
    <property type="protein sequence ID" value="KAK8840564.1"/>
    <property type="molecule type" value="Genomic_DNA"/>
</dbReference>
<gene>
    <name evidence="1" type="ORF">M9Y10_030773</name>
</gene>
<evidence type="ECO:0000313" key="1">
    <source>
        <dbReference type="EMBL" id="KAK8840564.1"/>
    </source>
</evidence>
<name>A0ABR2H2X9_9EUKA</name>
<accession>A0ABR2H2X9</accession>
<reference evidence="1 2" key="1">
    <citation type="submission" date="2024-04" db="EMBL/GenBank/DDBJ databases">
        <title>Tritrichomonas musculus Genome.</title>
        <authorList>
            <person name="Alves-Ferreira E."/>
            <person name="Grigg M."/>
            <person name="Lorenzi H."/>
            <person name="Galac M."/>
        </authorList>
    </citation>
    <scope>NUCLEOTIDE SEQUENCE [LARGE SCALE GENOMIC DNA]</scope>
    <source>
        <strain evidence="1 2">EAF2021</strain>
    </source>
</reference>
<protein>
    <recommendedName>
        <fullName evidence="3">Condensation domain-containing protein</fullName>
    </recommendedName>
</protein>
<dbReference type="Proteomes" id="UP001470230">
    <property type="component" value="Unassembled WGS sequence"/>
</dbReference>
<organism evidence="1 2">
    <name type="scientific">Tritrichomonas musculus</name>
    <dbReference type="NCBI Taxonomy" id="1915356"/>
    <lineage>
        <taxon>Eukaryota</taxon>
        <taxon>Metamonada</taxon>
        <taxon>Parabasalia</taxon>
        <taxon>Tritrichomonadida</taxon>
        <taxon>Tritrichomonadidae</taxon>
        <taxon>Tritrichomonas</taxon>
    </lineage>
</organism>
<evidence type="ECO:0008006" key="3">
    <source>
        <dbReference type="Google" id="ProtNLM"/>
    </source>
</evidence>
<evidence type="ECO:0000313" key="2">
    <source>
        <dbReference type="Proteomes" id="UP001470230"/>
    </source>
</evidence>
<comment type="caution">
    <text evidence="1">The sequence shown here is derived from an EMBL/GenBank/DDBJ whole genome shotgun (WGS) entry which is preliminary data.</text>
</comment>
<sequence length="430" mass="49133">MNSKLAHRPMSANEKRFSDQINKMFIQFAIEVNHPSELPPFLEKIKKSTAGLFIKTDGHNLIDNGISPDSVTIHKIPKNIKTLQGCCDWLYETLTPNNDHALASIAADDTRVVVNSNHALTDGGFYAQLLEDIQNPSADYLFKSIAPMPGDLRNNLLKPEFDQFLKDKAKYASHWPSFKTSDLTFLTLQETVDLPDRSKLVPPRLQTEMKCNELSPFIYDKKTGKTNHVSDYLWAGICFAMNAKNGKFGSIGIDTCMDFRRILPKSKIDHSFGNAFTNFTLCVENPDPKMTVGEICKELRKNFKLIRANDWFYKEYLFPLEVFREDCAVCHVSNVGKLSIKDPLKDFHLQVTSKENALRPFAQVTSYNKLKVETGLNDFILHFRYSPLIMSYKTAKDIFDTYIYFLKNIDPSKKSGDVLDELIHFQQSLN</sequence>
<proteinExistence type="predicted"/>